<dbReference type="InterPro" id="IPR032710">
    <property type="entry name" value="NTF2-like_dom_sf"/>
</dbReference>
<dbReference type="SUPFAM" id="SSF54427">
    <property type="entry name" value="NTF2-like"/>
    <property type="match status" value="1"/>
</dbReference>
<comment type="caution">
    <text evidence="2">The sequence shown here is derived from an EMBL/GenBank/DDBJ whole genome shotgun (WGS) entry which is preliminary data.</text>
</comment>
<evidence type="ECO:0000259" key="1">
    <source>
        <dbReference type="Pfam" id="PF12680"/>
    </source>
</evidence>
<name>A0ABV8NLZ9_9SPHI</name>
<dbReference type="Gene3D" id="3.10.450.50">
    <property type="match status" value="1"/>
</dbReference>
<evidence type="ECO:0000313" key="3">
    <source>
        <dbReference type="Proteomes" id="UP001595792"/>
    </source>
</evidence>
<feature type="domain" description="SnoaL-like" evidence="1">
    <location>
        <begin position="20"/>
        <end position="116"/>
    </location>
</feature>
<keyword evidence="3" id="KW-1185">Reference proteome</keyword>
<protein>
    <submittedName>
        <fullName evidence="2">Nuclear transport factor 2 family protein</fullName>
    </submittedName>
</protein>
<accession>A0ABV8NLZ9</accession>
<evidence type="ECO:0000313" key="2">
    <source>
        <dbReference type="EMBL" id="MFC4196582.1"/>
    </source>
</evidence>
<proteinExistence type="predicted"/>
<organism evidence="2 3">
    <name type="scientific">Pedobacter jamesrossensis</name>
    <dbReference type="NCBI Taxonomy" id="1908238"/>
    <lineage>
        <taxon>Bacteria</taxon>
        <taxon>Pseudomonadati</taxon>
        <taxon>Bacteroidota</taxon>
        <taxon>Sphingobacteriia</taxon>
        <taxon>Sphingobacteriales</taxon>
        <taxon>Sphingobacteriaceae</taxon>
        <taxon>Pedobacter</taxon>
    </lineage>
</organism>
<gene>
    <name evidence="2" type="ORF">ACFOUY_07725</name>
</gene>
<dbReference type="RefSeq" id="WP_378959916.1">
    <property type="nucleotide sequence ID" value="NZ_JBHRXC010000001.1"/>
</dbReference>
<reference evidence="3" key="1">
    <citation type="journal article" date="2019" name="Int. J. Syst. Evol. Microbiol.">
        <title>The Global Catalogue of Microorganisms (GCM) 10K type strain sequencing project: providing services to taxonomists for standard genome sequencing and annotation.</title>
        <authorList>
            <consortium name="The Broad Institute Genomics Platform"/>
            <consortium name="The Broad Institute Genome Sequencing Center for Infectious Disease"/>
            <person name="Wu L."/>
            <person name="Ma J."/>
        </authorList>
    </citation>
    <scope>NUCLEOTIDE SEQUENCE [LARGE SCALE GENOMIC DNA]</scope>
    <source>
        <strain evidence="3">CCM 8689</strain>
    </source>
</reference>
<dbReference type="EMBL" id="JBHSBY010000035">
    <property type="protein sequence ID" value="MFC4196582.1"/>
    <property type="molecule type" value="Genomic_DNA"/>
</dbReference>
<dbReference type="Proteomes" id="UP001595792">
    <property type="component" value="Unassembled WGS sequence"/>
</dbReference>
<dbReference type="InterPro" id="IPR037401">
    <property type="entry name" value="SnoaL-like"/>
</dbReference>
<dbReference type="Pfam" id="PF12680">
    <property type="entry name" value="SnoaL_2"/>
    <property type="match status" value="1"/>
</dbReference>
<sequence length="145" mass="16465">MINEVKTAKELLLDYMEHIGNPEIALELFSPEAVIELPFLNSLGMPWQWKGKNAIDVFLKGIPNLFPEFKFANVNIYIDTPNQVFAEYDVIGSVTATKLPYYQTYAGRLVADNGKILLLRESLDMIRVIKSMFPEVASQLPINDQ</sequence>